<comment type="caution">
    <text evidence="1">The sequence shown here is derived from an EMBL/GenBank/DDBJ whole genome shotgun (WGS) entry which is preliminary data.</text>
</comment>
<evidence type="ECO:0000313" key="3">
    <source>
        <dbReference type="EMBL" id="MFA9950839.1"/>
    </source>
</evidence>
<gene>
    <name evidence="1" type="ORF">ABCS64_02270</name>
    <name evidence="2" type="ORF">ABCS64_10945</name>
    <name evidence="3" type="ORF">ABCS64_10985</name>
</gene>
<accession>A0ABV4UBW0</accession>
<reference evidence="1" key="2">
    <citation type="journal article" date="2025" name="Int. J. Syst. Evol. Microbiol.">
        <title>Dentiradicibacter hellwigii gen. nov., sp. nov., isolated from a secondary infected root canal in the human oral cavity.</title>
        <authorList>
            <person name="Bartsch S."/>
            <person name="Wittmer A."/>
            <person name="Weber A.K."/>
            <person name="Neumann-Schaal M."/>
            <person name="Wolf J."/>
            <person name="Gronow S."/>
            <person name="Turnbull J.D."/>
            <person name="Tennert C."/>
            <person name="Hacker G."/>
            <person name="Cieplik F."/>
            <person name="Al-Ahmad A."/>
        </authorList>
    </citation>
    <scope>NUCLEOTIDE SEQUENCE</scope>
    <source>
        <strain evidence="1">Wk13</strain>
    </source>
</reference>
<evidence type="ECO:0000313" key="2">
    <source>
        <dbReference type="EMBL" id="MFA9950831.1"/>
    </source>
</evidence>
<proteinExistence type="predicted"/>
<dbReference type="EMBL" id="JBEUWX010000002">
    <property type="protein sequence ID" value="MFA9949163.1"/>
    <property type="molecule type" value="Genomic_DNA"/>
</dbReference>
<dbReference type="Proteomes" id="UP001574673">
    <property type="component" value="Unassembled WGS sequence"/>
</dbReference>
<dbReference type="EMBL" id="JBEUWX010000003">
    <property type="protein sequence ID" value="MFA9950839.1"/>
    <property type="molecule type" value="Genomic_DNA"/>
</dbReference>
<sequence length="296" mass="32687">MDVIRPVTITADKLVSSNVPEDDHPQWVSATVYAKGGRCIRDHRIWQSAQDSNAGHDPTAPGSESWWSEVGATNRFAMFDARVGTQTRAQNEIRCTLRPGRINTLALLNVSAASVEVIMRSGSEIVYQRTASMVDCEGGTSWYDYFYEPIRERQDVVFDDLPVMGSATLDVVISRPGGDVACGLLSAGLSAPLGRVLREAKISITDYSKVSDDGFGGLRLTRGEWAKRAEVRMIIPSREVDRIQTLVAELRATPVVWVGAKNLYQSLVIYGKYDDFAIDIAYKTISYCTLTIRGLI</sequence>
<name>A0ABV4UBW0_9RHOO</name>
<dbReference type="RefSeq" id="WP_418890308.1">
    <property type="nucleotide sequence ID" value="NZ_JBEUWX010000002.1"/>
</dbReference>
<keyword evidence="4" id="KW-1185">Reference proteome</keyword>
<dbReference type="EMBL" id="JBEUWX010000002">
    <property type="protein sequence ID" value="MFA9950831.1"/>
    <property type="molecule type" value="Genomic_DNA"/>
</dbReference>
<protein>
    <submittedName>
        <fullName evidence="1">Uncharacterized protein</fullName>
    </submittedName>
</protein>
<evidence type="ECO:0000313" key="1">
    <source>
        <dbReference type="EMBL" id="MFA9949163.1"/>
    </source>
</evidence>
<organism evidence="1 4">
    <name type="scientific">Dentiradicibacter hellwigii</name>
    <dbReference type="NCBI Taxonomy" id="3149053"/>
    <lineage>
        <taxon>Bacteria</taxon>
        <taxon>Pseudomonadati</taxon>
        <taxon>Pseudomonadota</taxon>
        <taxon>Betaproteobacteria</taxon>
        <taxon>Rhodocyclales</taxon>
        <taxon>Rhodocyclaceae</taxon>
        <taxon>Dentiradicibacter</taxon>
    </lineage>
</organism>
<evidence type="ECO:0000313" key="4">
    <source>
        <dbReference type="Proteomes" id="UP001574673"/>
    </source>
</evidence>
<reference evidence="4" key="1">
    <citation type="submission" date="2024-06" db="EMBL/GenBank/DDBJ databases">
        <title>Radixoralia hellwigii gen. nov., sp nov., isolated from a root canal in the human oral cavity.</title>
        <authorList>
            <person name="Bartsch S."/>
            <person name="Wittmer A."/>
            <person name="Schulz A.-K."/>
            <person name="Neumann-Schaal M."/>
            <person name="Wolf J."/>
            <person name="Gronow S."/>
            <person name="Tennert C."/>
            <person name="Haecker G."/>
            <person name="Cieplik F."/>
            <person name="Al-Ahmad A."/>
        </authorList>
    </citation>
    <scope>NUCLEOTIDE SEQUENCE [LARGE SCALE GENOMIC DNA]</scope>
    <source>
        <strain evidence="4">Wk13</strain>
    </source>
</reference>